<dbReference type="Gene3D" id="1.25.40.20">
    <property type="entry name" value="Ankyrin repeat-containing domain"/>
    <property type="match status" value="1"/>
</dbReference>
<sequence>MRLLHIQDDAELHLVERTGNDIPPYAILSHTWGKDEDEVTFGDLKAGTGTSKAGYRKLEFCRHQAKTDGLNFVWVDTCCIDKSSSAELTEAINSMFRWYQNAARCYVYLSDVSIPASAQPNIYPQSTWFSSFRHSRWFTRGWTLQELLGTGIVDFFSAEGAKLGDKACFKQELNEITGIPVDVLEGRELSHFSIQERLSWAEGRETKREEDAAYSLLGIFDIYMPLIYGEGRTRAFRRLLKEINELLQDQVSSAATNQAPEESLELPAFHPPEEVHLDRSKTIHDPIAALPMWPGNFVRTKFSKAYCDQRDLFSTAAYHGRWEEVFRLCDVAQDEYGENWANVIRLRSPHQADELSFWTPLHQAAYLRAPINVIKMLISKGALRTIRTQNWSEGKHPHRDLTAAEMAQSKRHHHVADILAPVIYHTIPHRTLARLQALFHEMIRADWEHVDDVILPDLVALTELRVPEMWFPLGVQQAVHQVVGYRYRIEERELVVTKLGIEQQSPSVYRVR</sequence>
<reference evidence="2" key="1">
    <citation type="submission" date="2020-01" db="EMBL/GenBank/DDBJ databases">
        <authorList>
            <consortium name="DOE Joint Genome Institute"/>
            <person name="Haridas S."/>
            <person name="Albert R."/>
            <person name="Binder M."/>
            <person name="Bloem J."/>
            <person name="Labutti K."/>
            <person name="Salamov A."/>
            <person name="Andreopoulos B."/>
            <person name="Baker S.E."/>
            <person name="Barry K."/>
            <person name="Bills G."/>
            <person name="Bluhm B.H."/>
            <person name="Cannon C."/>
            <person name="Castanera R."/>
            <person name="Culley D.E."/>
            <person name="Daum C."/>
            <person name="Ezra D."/>
            <person name="Gonzalez J.B."/>
            <person name="Henrissat B."/>
            <person name="Kuo A."/>
            <person name="Liang C."/>
            <person name="Lipzen A."/>
            <person name="Lutzoni F."/>
            <person name="Magnuson J."/>
            <person name="Mondo S."/>
            <person name="Nolan M."/>
            <person name="Ohm R."/>
            <person name="Pangilinan J."/>
            <person name="Park H.-J."/>
            <person name="Ramirez L."/>
            <person name="Alfaro M."/>
            <person name="Sun H."/>
            <person name="Tritt A."/>
            <person name="Yoshinaga Y."/>
            <person name="Zwiers L.-H."/>
            <person name="Turgeon B.G."/>
            <person name="Goodwin S.B."/>
            <person name="Spatafora J.W."/>
            <person name="Crous P.W."/>
            <person name="Grigoriev I.V."/>
        </authorList>
    </citation>
    <scope>NUCLEOTIDE SEQUENCE</scope>
    <source>
        <strain evidence="2">IPT5</strain>
    </source>
</reference>
<dbReference type="PANTHER" id="PTHR10622:SF13">
    <property type="entry name" value="NACHT DOMAIN-CONTAINING PROTEIN"/>
    <property type="match status" value="1"/>
</dbReference>
<dbReference type="AlphaFoldDB" id="A0A6A7AYM3"/>
<evidence type="ECO:0000313" key="3">
    <source>
        <dbReference type="Proteomes" id="UP000799423"/>
    </source>
</evidence>
<proteinExistence type="predicted"/>
<name>A0A6A7AYM3_9PLEO</name>
<dbReference type="PANTHER" id="PTHR10622">
    <property type="entry name" value="HET DOMAIN-CONTAINING PROTEIN"/>
    <property type="match status" value="1"/>
</dbReference>
<accession>A0A6A7AYM3</accession>
<evidence type="ECO:0000313" key="2">
    <source>
        <dbReference type="EMBL" id="KAF2848222.1"/>
    </source>
</evidence>
<feature type="domain" description="Heterokaryon incompatibility" evidence="1">
    <location>
        <begin position="25"/>
        <end position="111"/>
    </location>
</feature>
<dbReference type="Proteomes" id="UP000799423">
    <property type="component" value="Unassembled WGS sequence"/>
</dbReference>
<dbReference type="Pfam" id="PF06985">
    <property type="entry name" value="HET"/>
    <property type="match status" value="1"/>
</dbReference>
<gene>
    <name evidence="2" type="ORF">T440DRAFT_520169</name>
</gene>
<keyword evidence="3" id="KW-1185">Reference proteome</keyword>
<dbReference type="EMBL" id="MU006319">
    <property type="protein sequence ID" value="KAF2848222.1"/>
    <property type="molecule type" value="Genomic_DNA"/>
</dbReference>
<dbReference type="OrthoDB" id="674604at2759"/>
<organism evidence="2 3">
    <name type="scientific">Plenodomus tracheiphilus IPT5</name>
    <dbReference type="NCBI Taxonomy" id="1408161"/>
    <lineage>
        <taxon>Eukaryota</taxon>
        <taxon>Fungi</taxon>
        <taxon>Dikarya</taxon>
        <taxon>Ascomycota</taxon>
        <taxon>Pezizomycotina</taxon>
        <taxon>Dothideomycetes</taxon>
        <taxon>Pleosporomycetidae</taxon>
        <taxon>Pleosporales</taxon>
        <taxon>Pleosporineae</taxon>
        <taxon>Leptosphaeriaceae</taxon>
        <taxon>Plenodomus</taxon>
    </lineage>
</organism>
<protein>
    <submittedName>
        <fullName evidence="2">HET-domain-containing protein</fullName>
    </submittedName>
</protein>
<dbReference type="InterPro" id="IPR036770">
    <property type="entry name" value="Ankyrin_rpt-contain_sf"/>
</dbReference>
<evidence type="ECO:0000259" key="1">
    <source>
        <dbReference type="Pfam" id="PF06985"/>
    </source>
</evidence>
<dbReference type="InterPro" id="IPR010730">
    <property type="entry name" value="HET"/>
</dbReference>